<dbReference type="InterPro" id="IPR029058">
    <property type="entry name" value="AB_hydrolase_fold"/>
</dbReference>
<name>A0A9X3CGJ1_9VIBR</name>
<evidence type="ECO:0000313" key="3">
    <source>
        <dbReference type="Proteomes" id="UP001155586"/>
    </source>
</evidence>
<dbReference type="RefSeq" id="WP_265688496.1">
    <property type="nucleotide sequence ID" value="NZ_JAKRRX010000104.1"/>
</dbReference>
<comment type="caution">
    <text evidence="2">The sequence shown here is derived from an EMBL/GenBank/DDBJ whole genome shotgun (WGS) entry which is preliminary data.</text>
</comment>
<gene>
    <name evidence="2" type="ORF">MD483_15855</name>
</gene>
<organism evidence="2 3">
    <name type="scientific">Vibrio paucivorans</name>
    <dbReference type="NCBI Taxonomy" id="2829489"/>
    <lineage>
        <taxon>Bacteria</taxon>
        <taxon>Pseudomonadati</taxon>
        <taxon>Pseudomonadota</taxon>
        <taxon>Gammaproteobacteria</taxon>
        <taxon>Vibrionales</taxon>
        <taxon>Vibrionaceae</taxon>
        <taxon>Vibrio</taxon>
    </lineage>
</organism>
<dbReference type="PROSITE" id="PS51257">
    <property type="entry name" value="PROKAR_LIPOPROTEIN"/>
    <property type="match status" value="1"/>
</dbReference>
<proteinExistence type="predicted"/>
<keyword evidence="3" id="KW-1185">Reference proteome</keyword>
<sequence>MKMLDVASQFVRQYLLLSLSTLLVACSSAPDSPMYQSSPSIAEYQQPSFGLYVSETREWLKENRVFHGDDKEKELAAVMPYELIPDNPNGEGVLLVHGLGDSPYSFSDIAQSFYNQGYRVRVLLLPGHGTRPADLMLPELSDWNGIVDHHVALFETKVDKLWLGGFSTGTNLVTTHSAQNPSISGLILFSPAFVSKDPLVKYATFASKFIDWADRDTELNYSRYDSLAMHGAGLYYQSTQELAETLETETIDVPAILMMSEADELISSKAVYDLFHSSFTHPNSQLIWYGEKQYADERFVLFPMNRPDLYIHTGSHISPLYREGNPLYGKDGEMRRCGKVNEEDEFSAIVCPEMNNVWHSAWGLLYREDAVGARLSWNPYFDETMARVFEVMGSSAQRSEAKTATKE</sequence>
<dbReference type="AlphaFoldDB" id="A0A9X3CGJ1"/>
<accession>A0A9X3CGJ1</accession>
<dbReference type="Proteomes" id="UP001155586">
    <property type="component" value="Unassembled WGS sequence"/>
</dbReference>
<evidence type="ECO:0000313" key="2">
    <source>
        <dbReference type="EMBL" id="MCW8335295.1"/>
    </source>
</evidence>
<feature type="domain" description="Serine aminopeptidase S33" evidence="1">
    <location>
        <begin position="93"/>
        <end position="211"/>
    </location>
</feature>
<dbReference type="Pfam" id="PF12146">
    <property type="entry name" value="Hydrolase_4"/>
    <property type="match status" value="1"/>
</dbReference>
<dbReference type="EMBL" id="JAKRRX010000104">
    <property type="protein sequence ID" value="MCW8335295.1"/>
    <property type="molecule type" value="Genomic_DNA"/>
</dbReference>
<dbReference type="InterPro" id="IPR022742">
    <property type="entry name" value="Hydrolase_4"/>
</dbReference>
<dbReference type="Gene3D" id="3.40.50.1820">
    <property type="entry name" value="alpha/beta hydrolase"/>
    <property type="match status" value="1"/>
</dbReference>
<dbReference type="SUPFAM" id="SSF53474">
    <property type="entry name" value="alpha/beta-Hydrolases"/>
    <property type="match status" value="1"/>
</dbReference>
<reference evidence="2" key="1">
    <citation type="submission" date="2022-02" db="EMBL/GenBank/DDBJ databases">
        <title>Vibrio sp. nov., a new bacterium isolated from Bohai sea, China.</title>
        <authorList>
            <person name="Yuan Y."/>
        </authorList>
    </citation>
    <scope>NUCLEOTIDE SEQUENCE</scope>
    <source>
        <strain evidence="2">DBSS07</strain>
    </source>
</reference>
<protein>
    <submittedName>
        <fullName evidence="2">Lysophospholipase</fullName>
    </submittedName>
</protein>
<evidence type="ECO:0000259" key="1">
    <source>
        <dbReference type="Pfam" id="PF12146"/>
    </source>
</evidence>